<evidence type="ECO:0000256" key="1">
    <source>
        <dbReference type="SAM" id="MobiDB-lite"/>
    </source>
</evidence>
<dbReference type="VEuPathDB" id="FungiDB:LCOR_05649.1"/>
<gene>
    <name evidence="2" type="ORF">LCOR_05649.1</name>
</gene>
<organism evidence="2 3">
    <name type="scientific">Lichtheimia corymbifera JMRC:FSU:9682</name>
    <dbReference type="NCBI Taxonomy" id="1263082"/>
    <lineage>
        <taxon>Eukaryota</taxon>
        <taxon>Fungi</taxon>
        <taxon>Fungi incertae sedis</taxon>
        <taxon>Mucoromycota</taxon>
        <taxon>Mucoromycotina</taxon>
        <taxon>Mucoromycetes</taxon>
        <taxon>Mucorales</taxon>
        <taxon>Lichtheimiaceae</taxon>
        <taxon>Lichtheimia</taxon>
    </lineage>
</organism>
<dbReference type="OrthoDB" id="10387210at2759"/>
<dbReference type="AlphaFoldDB" id="A0A068RZH7"/>
<dbReference type="EMBL" id="CBTN010000023">
    <property type="protein sequence ID" value="CDH54401.1"/>
    <property type="molecule type" value="Genomic_DNA"/>
</dbReference>
<dbReference type="Proteomes" id="UP000027586">
    <property type="component" value="Unassembled WGS sequence"/>
</dbReference>
<reference evidence="2" key="1">
    <citation type="submission" date="2013-08" db="EMBL/GenBank/DDBJ databases">
        <title>Gene expansion shapes genome architecture in the human pathogen Lichtheimia corymbifera: an evolutionary genomics analysis in the ancient terrestrial Mucorales (Mucoromycotina).</title>
        <authorList>
            <person name="Schwartze V.U."/>
            <person name="Winter S."/>
            <person name="Shelest E."/>
            <person name="Marcet-Houben M."/>
            <person name="Horn F."/>
            <person name="Wehner S."/>
            <person name="Hoffmann K."/>
            <person name="Riege K."/>
            <person name="Sammeth M."/>
            <person name="Nowrousian M."/>
            <person name="Valiante V."/>
            <person name="Linde J."/>
            <person name="Jacobsen I.D."/>
            <person name="Marz M."/>
            <person name="Brakhage A.A."/>
            <person name="Gabaldon T."/>
            <person name="Bocker S."/>
            <person name="Voigt K."/>
        </authorList>
    </citation>
    <scope>NUCLEOTIDE SEQUENCE [LARGE SCALE GENOMIC DNA]</scope>
    <source>
        <strain evidence="2">FSU 9682</strain>
    </source>
</reference>
<protein>
    <submittedName>
        <fullName evidence="2">Uncharacterized protein</fullName>
    </submittedName>
</protein>
<feature type="region of interest" description="Disordered" evidence="1">
    <location>
        <begin position="124"/>
        <end position="152"/>
    </location>
</feature>
<proteinExistence type="predicted"/>
<comment type="caution">
    <text evidence="2">The sequence shown here is derived from an EMBL/GenBank/DDBJ whole genome shotgun (WGS) entry which is preliminary data.</text>
</comment>
<name>A0A068RZH7_9FUNG</name>
<evidence type="ECO:0000313" key="2">
    <source>
        <dbReference type="EMBL" id="CDH54401.1"/>
    </source>
</evidence>
<accession>A0A068RZH7</accession>
<keyword evidence="3" id="KW-1185">Reference proteome</keyword>
<evidence type="ECO:0000313" key="3">
    <source>
        <dbReference type="Proteomes" id="UP000027586"/>
    </source>
</evidence>
<sequence length="152" mass="16794">MLLANPPAQLVHFTTEIHPRCISPPTTPSFSFCSQRSKRPFMNNSGNDSKRVYKVLQSIDEESEDVCKPPSAMMPQSIPDTHWIRIQRRSSAAAVVTPYGTSNKESSTMLTDNNNNVSRSSLFPTNGPCAAAPRRRSSAPTQLVTILEEDES</sequence>